<keyword evidence="2" id="KW-1185">Reference proteome</keyword>
<dbReference type="InterPro" id="IPR010354">
    <property type="entry name" value="Oleate_hydratase"/>
</dbReference>
<name>B6HNZ4_PENRW</name>
<dbReference type="Gene3D" id="3.50.50.60">
    <property type="entry name" value="FAD/NAD(P)-binding domain"/>
    <property type="match status" value="2"/>
</dbReference>
<dbReference type="GeneID" id="8303882"/>
<dbReference type="STRING" id="500485.B6HNZ4"/>
<dbReference type="AlphaFoldDB" id="B6HNZ4"/>
<proteinExistence type="predicted"/>
<gene>
    <name evidence="1" type="ORF">Pc22g00040</name>
    <name evidence="1" type="ORF">PCH_Pc22g00040</name>
</gene>
<dbReference type="GO" id="GO:0071949">
    <property type="term" value="F:FAD binding"/>
    <property type="evidence" value="ECO:0007669"/>
    <property type="project" value="InterPro"/>
</dbReference>
<dbReference type="BioCyc" id="PCHR:PC22G00040-MONOMER"/>
<dbReference type="KEGG" id="pcs:N7525_006178"/>
<dbReference type="PANTHER" id="PTHR37417:SF2">
    <property type="entry name" value="67 KDA MYOSIN-CROSS-REACTIVE ANTIGEN FAMILY PROTEIN (AFU_ORTHOLOGUE AFUA_5G09970)"/>
    <property type="match status" value="1"/>
</dbReference>
<dbReference type="Gene3D" id="3.30.9.80">
    <property type="match status" value="1"/>
</dbReference>
<dbReference type="OrthoDB" id="545169at2759"/>
<dbReference type="EMBL" id="AM920437">
    <property type="protein sequence ID" value="CAP97292.1"/>
    <property type="molecule type" value="Genomic_DNA"/>
</dbReference>
<dbReference type="VEuPathDB" id="FungiDB:PCH_Pc22g00040"/>
<dbReference type="InterPro" id="IPR036188">
    <property type="entry name" value="FAD/NAD-bd_sf"/>
</dbReference>
<protein>
    <submittedName>
        <fullName evidence="1">Pc22g00040 protein</fullName>
    </submittedName>
</protein>
<dbReference type="HOGENOM" id="CLU_024043_2_0_1"/>
<dbReference type="GO" id="GO:0006631">
    <property type="term" value="P:fatty acid metabolic process"/>
    <property type="evidence" value="ECO:0007669"/>
    <property type="project" value="InterPro"/>
</dbReference>
<evidence type="ECO:0000313" key="1">
    <source>
        <dbReference type="EMBL" id="CAP97292.1"/>
    </source>
</evidence>
<dbReference type="eggNOG" id="ENOG502QRWG">
    <property type="taxonomic scope" value="Eukaryota"/>
</dbReference>
<dbReference type="Proteomes" id="UP000000724">
    <property type="component" value="Contig Pc00c22"/>
</dbReference>
<dbReference type="Pfam" id="PF06100">
    <property type="entry name" value="MCRA"/>
    <property type="match status" value="1"/>
</dbReference>
<dbReference type="PANTHER" id="PTHR37417">
    <property type="entry name" value="67 KDA MYOSIN-CROSS-REACTIVE ANTIGEN FAMILY PROTEIN (AFU_ORTHOLOGUE AFUA_5G09970)"/>
    <property type="match status" value="1"/>
</dbReference>
<sequence>MDGSSRRNQRSPEATEAWVLGSGTASLASAVYLITHAKLRPSAVHILDEHLSLQETIHRQGSAHAGYDQFAACLPVPIGSELKEFLDAIPSAVAEGQSFLDDIQQEEKRLAIDRTGRTCFIAQKDGRFKHLPTDSLNLSWNHRINLVRLLMKREKTLQGVAIRDLFRRSFFESTFWTIWSIQFGFQPWHSAAEFRRAIRQYLSGFRSLSISSCLDITGHYQYESLHLPIYFFLQSQGVDFQFGTKIRNIETTLNQNQYAITQLSLSRHGLDFQKKLGPSDLVLATLGSTVSGCAIGTNDHPPPWHSIEASDHLDANWSLWLEVGNKYQGIGNPYTFCTRKSESILESFTVTTEDMEFFDRLESLSQCPCQAGAMIIMKDSSWGLSICLPVQPVFPQQPQDVRVLWGFALLPEIEGDHVKKTMLSCSGAEVMSEILYHLDLPGDMAMEALQRSIVIPRAMPRMSSTLLTRSLEDRACITPKSISNVGLVGSFVETPGRSCVDVSYAVHAARIAVSHLMGLEPWAEESPSPSISRLLITLLWVGPLRLKSGTLMGDYFNDTYKRPVRQYAQYRKDAYIIK</sequence>
<dbReference type="GO" id="GO:0050151">
    <property type="term" value="F:oleate hydratase activity"/>
    <property type="evidence" value="ECO:0007669"/>
    <property type="project" value="InterPro"/>
</dbReference>
<organism evidence="1 2">
    <name type="scientific">Penicillium rubens (strain ATCC 28089 / DSM 1075 / NRRL 1951 / Wisconsin 54-1255)</name>
    <name type="common">Penicillium chrysogenum</name>
    <dbReference type="NCBI Taxonomy" id="500485"/>
    <lineage>
        <taxon>Eukaryota</taxon>
        <taxon>Fungi</taxon>
        <taxon>Dikarya</taxon>
        <taxon>Ascomycota</taxon>
        <taxon>Pezizomycotina</taxon>
        <taxon>Eurotiomycetes</taxon>
        <taxon>Eurotiomycetidae</taxon>
        <taxon>Eurotiales</taxon>
        <taxon>Aspergillaceae</taxon>
        <taxon>Penicillium</taxon>
        <taxon>Penicillium chrysogenum species complex</taxon>
    </lineage>
</organism>
<reference evidence="1 2" key="1">
    <citation type="journal article" date="2008" name="Nat. Biotechnol.">
        <title>Genome sequencing and analysis of the filamentous fungus Penicillium chrysogenum.</title>
        <authorList>
            <person name="van den Berg M.A."/>
            <person name="Albang R."/>
            <person name="Albermann K."/>
            <person name="Badger J.H."/>
            <person name="Daran J.-M."/>
            <person name="Driessen A.J.M."/>
            <person name="Garcia-Estrada C."/>
            <person name="Fedorova N.D."/>
            <person name="Harris D.M."/>
            <person name="Heijne W.H.M."/>
            <person name="Joardar V.S."/>
            <person name="Kiel J.A.K.W."/>
            <person name="Kovalchuk A."/>
            <person name="Martin J.F."/>
            <person name="Nierman W.C."/>
            <person name="Nijland J.G."/>
            <person name="Pronk J.T."/>
            <person name="Roubos J.A."/>
            <person name="van der Klei I.J."/>
            <person name="van Peij N.N.M.E."/>
            <person name="Veenhuis M."/>
            <person name="von Doehren H."/>
            <person name="Wagner C."/>
            <person name="Wortman J.R."/>
            <person name="Bovenberg R.A.L."/>
        </authorList>
    </citation>
    <scope>NUCLEOTIDE SEQUENCE [LARGE SCALE GENOMIC DNA]</scope>
    <source>
        <strain evidence="2">ATCC 28089 / DSM 1075 / NRRL 1951 / Wisconsin 54-1255</strain>
    </source>
</reference>
<dbReference type="OMA" id="SWNHRIN"/>
<evidence type="ECO:0000313" key="2">
    <source>
        <dbReference type="Proteomes" id="UP000000724"/>
    </source>
</evidence>
<accession>B6HNZ4</accession>